<accession>A0A059FY54</accession>
<dbReference type="EMBL" id="ARYI01000003">
    <property type="protein sequence ID" value="KCZ95630.1"/>
    <property type="molecule type" value="Genomic_DNA"/>
</dbReference>
<keyword evidence="3" id="KW-1185">Reference proteome</keyword>
<evidence type="ECO:0000313" key="3">
    <source>
        <dbReference type="Proteomes" id="UP000025061"/>
    </source>
</evidence>
<dbReference type="RefSeq" id="WP_267878701.1">
    <property type="nucleotide sequence ID" value="NZ_ARYI01000003.1"/>
</dbReference>
<evidence type="ECO:0000313" key="2">
    <source>
        <dbReference type="EMBL" id="KCZ95630.1"/>
    </source>
</evidence>
<evidence type="ECO:0000256" key="1">
    <source>
        <dbReference type="SAM" id="MobiDB-lite"/>
    </source>
</evidence>
<comment type="caution">
    <text evidence="2">The sequence shown here is derived from an EMBL/GenBank/DDBJ whole genome shotgun (WGS) entry which is preliminary data.</text>
</comment>
<proteinExistence type="predicted"/>
<protein>
    <submittedName>
        <fullName evidence="2">Uncharacterized protein</fullName>
    </submittedName>
</protein>
<reference evidence="2 3" key="1">
    <citation type="submission" date="2013-04" db="EMBL/GenBank/DDBJ databases">
        <title>Hyphomonas hirschiana VP5 Genome Sequencing.</title>
        <authorList>
            <person name="Lai Q."/>
            <person name="Shao Z."/>
        </authorList>
    </citation>
    <scope>NUCLEOTIDE SEQUENCE [LARGE SCALE GENOMIC DNA]</scope>
    <source>
        <strain evidence="2 3">VP5</strain>
    </source>
</reference>
<gene>
    <name evidence="2" type="ORF">HHI_05720</name>
</gene>
<organism evidence="2 3">
    <name type="scientific">Hyphomonas hirschiana VP5</name>
    <dbReference type="NCBI Taxonomy" id="1280951"/>
    <lineage>
        <taxon>Bacteria</taxon>
        <taxon>Pseudomonadati</taxon>
        <taxon>Pseudomonadota</taxon>
        <taxon>Alphaproteobacteria</taxon>
        <taxon>Hyphomonadales</taxon>
        <taxon>Hyphomonadaceae</taxon>
        <taxon>Hyphomonas</taxon>
    </lineage>
</organism>
<dbReference type="PATRIC" id="fig|1280951.3.peg.1156"/>
<name>A0A059FY54_9PROT</name>
<dbReference type="AlphaFoldDB" id="A0A059FY54"/>
<sequence length="44" mass="4761">MPRQKNSPAGEVKRKYAAPSPPRMILSAQAGDRRVKSALSPAKL</sequence>
<feature type="region of interest" description="Disordered" evidence="1">
    <location>
        <begin position="1"/>
        <end position="44"/>
    </location>
</feature>
<dbReference type="Proteomes" id="UP000025061">
    <property type="component" value="Unassembled WGS sequence"/>
</dbReference>